<keyword evidence="1" id="KW-0687">Ribonucleoprotein</keyword>
<dbReference type="PANTHER" id="PTHR28066:SF1">
    <property type="entry name" value="SMALL RIBOSOMAL SUBUNIT PROTEIN MS37"/>
    <property type="match status" value="1"/>
</dbReference>
<comment type="function">
    <text evidence="1">Component of the mitochondrial ribosome (mitoribosome), a dedicated translation machinery responsible for the synthesis of mitochondrial genome-encoded proteins, including at least some of the essential transmembrane subunits of the mitochondrial respiratory chain. The mitoribosomes are attached to the mitochondrial inner membrane and translation products are cotranslationally integrated into the membrane.</text>
</comment>
<dbReference type="PIRSF" id="PIRSF037706">
    <property type="entry name" value="MRP10"/>
    <property type="match status" value="1"/>
</dbReference>
<dbReference type="InterPro" id="IPR017264">
    <property type="entry name" value="Ribosomal_mS37_fun"/>
</dbReference>
<dbReference type="Proteomes" id="UP001586593">
    <property type="component" value="Unassembled WGS sequence"/>
</dbReference>
<comment type="subunit">
    <text evidence="1">Component of the mitochondrial small ribosomal subunit.</text>
</comment>
<keyword evidence="1" id="KW-0689">Ribosomal protein</keyword>
<proteinExistence type="inferred from homology"/>
<keyword evidence="1" id="KW-0496">Mitochondrion</keyword>
<dbReference type="PANTHER" id="PTHR28066">
    <property type="entry name" value="37S RIBOSOMAL PROTEIN MRP10, MITOCHONDRIAL"/>
    <property type="match status" value="1"/>
</dbReference>
<dbReference type="InterPro" id="IPR009069">
    <property type="entry name" value="Cys_alpha_HP_mot_SF"/>
</dbReference>
<reference evidence="2 3" key="1">
    <citation type="journal article" date="2024" name="Commun. Biol.">
        <title>Comparative genomic analysis of thermophilic fungi reveals convergent evolutionary adaptations and gene losses.</title>
        <authorList>
            <person name="Steindorff A.S."/>
            <person name="Aguilar-Pontes M.V."/>
            <person name="Robinson A.J."/>
            <person name="Andreopoulos B."/>
            <person name="LaButti K."/>
            <person name="Kuo A."/>
            <person name="Mondo S."/>
            <person name="Riley R."/>
            <person name="Otillar R."/>
            <person name="Haridas S."/>
            <person name="Lipzen A."/>
            <person name="Grimwood J."/>
            <person name="Schmutz J."/>
            <person name="Clum A."/>
            <person name="Reid I.D."/>
            <person name="Moisan M.C."/>
            <person name="Butler G."/>
            <person name="Nguyen T.T.M."/>
            <person name="Dewar K."/>
            <person name="Conant G."/>
            <person name="Drula E."/>
            <person name="Henrissat B."/>
            <person name="Hansel C."/>
            <person name="Singer S."/>
            <person name="Hutchinson M.I."/>
            <person name="de Vries R.P."/>
            <person name="Natvig D.O."/>
            <person name="Powell A.J."/>
            <person name="Tsang A."/>
            <person name="Grigoriev I.V."/>
        </authorList>
    </citation>
    <scope>NUCLEOTIDE SEQUENCE [LARGE SCALE GENOMIC DNA]</scope>
    <source>
        <strain evidence="2 3">ATCC 24622</strain>
    </source>
</reference>
<comment type="caution">
    <text evidence="2">The sequence shown here is derived from an EMBL/GenBank/DDBJ whole genome shotgun (WGS) entry which is preliminary data.</text>
</comment>
<comment type="similarity">
    <text evidence="1">Belongs to the mitochondrion-specific ribosomal protein mS37 family.</text>
</comment>
<comment type="subcellular location">
    <subcellularLocation>
        <location evidence="1">Mitochondrion</location>
    </subcellularLocation>
</comment>
<dbReference type="EMBL" id="JAZHXJ010001400">
    <property type="protein sequence ID" value="KAL1844878.1"/>
    <property type="molecule type" value="Genomic_DNA"/>
</dbReference>
<name>A0ABR3VT88_9PEZI</name>
<dbReference type="SUPFAM" id="SSF47072">
    <property type="entry name" value="Cysteine alpha-hairpin motif"/>
    <property type="match status" value="1"/>
</dbReference>
<evidence type="ECO:0000313" key="2">
    <source>
        <dbReference type="EMBL" id="KAL1844878.1"/>
    </source>
</evidence>
<gene>
    <name evidence="2" type="ORF">VTK73DRAFT_1629</name>
</gene>
<evidence type="ECO:0000256" key="1">
    <source>
        <dbReference type="PIRNR" id="PIRNR037706"/>
    </source>
</evidence>
<keyword evidence="3" id="KW-1185">Reference proteome</keyword>
<accession>A0ABR3VT88</accession>
<protein>
    <recommendedName>
        <fullName evidence="1">Small ribosomal subunit protein mS37</fullName>
    </recommendedName>
</protein>
<organism evidence="2 3">
    <name type="scientific">Phialemonium thermophilum</name>
    <dbReference type="NCBI Taxonomy" id="223376"/>
    <lineage>
        <taxon>Eukaryota</taxon>
        <taxon>Fungi</taxon>
        <taxon>Dikarya</taxon>
        <taxon>Ascomycota</taxon>
        <taxon>Pezizomycotina</taxon>
        <taxon>Sordariomycetes</taxon>
        <taxon>Sordariomycetidae</taxon>
        <taxon>Cephalothecales</taxon>
        <taxon>Cephalothecaceae</taxon>
        <taxon>Phialemonium</taxon>
    </lineage>
</organism>
<sequence length="89" mass="10002">MPSKPMRLPPLKHLRVKNPNKTEKNPCTLVMSSVLACWASQGYNTAGCTAIEQALRECMDTPKPAQKTGSSINYHLARMYKNMVGPRRR</sequence>
<evidence type="ECO:0000313" key="3">
    <source>
        <dbReference type="Proteomes" id="UP001586593"/>
    </source>
</evidence>